<keyword evidence="1" id="KW-0808">Transferase</keyword>
<keyword evidence="4" id="KW-0689">Ribosomal protein</keyword>
<dbReference type="Gene3D" id="3.40.630.30">
    <property type="match status" value="1"/>
</dbReference>
<comment type="caution">
    <text evidence="4">The sequence shown here is derived from an EMBL/GenBank/DDBJ whole genome shotgun (WGS) entry which is preliminary data.</text>
</comment>
<dbReference type="PANTHER" id="PTHR43877">
    <property type="entry name" value="AMINOALKYLPHOSPHONATE N-ACETYLTRANSFERASE-RELATED-RELATED"/>
    <property type="match status" value="1"/>
</dbReference>
<dbReference type="InterPro" id="IPR000182">
    <property type="entry name" value="GNAT_dom"/>
</dbReference>
<dbReference type="Pfam" id="PF00583">
    <property type="entry name" value="Acetyltransf_1"/>
    <property type="match status" value="1"/>
</dbReference>
<dbReference type="PROSITE" id="PS51186">
    <property type="entry name" value="GNAT"/>
    <property type="match status" value="1"/>
</dbReference>
<name>A0A562LE66_9GAMM</name>
<dbReference type="InterPro" id="IPR016181">
    <property type="entry name" value="Acyl_CoA_acyltransferase"/>
</dbReference>
<accession>A0A562LE66</accession>
<dbReference type="AlphaFoldDB" id="A0A562LE66"/>
<organism evidence="4 5">
    <name type="scientific">Luteimonas cucumeris</name>
    <dbReference type="NCBI Taxonomy" id="985012"/>
    <lineage>
        <taxon>Bacteria</taxon>
        <taxon>Pseudomonadati</taxon>
        <taxon>Pseudomonadota</taxon>
        <taxon>Gammaproteobacteria</taxon>
        <taxon>Lysobacterales</taxon>
        <taxon>Lysobacteraceae</taxon>
        <taxon>Luteimonas</taxon>
    </lineage>
</organism>
<evidence type="ECO:0000256" key="1">
    <source>
        <dbReference type="ARBA" id="ARBA00022679"/>
    </source>
</evidence>
<sequence>MNNEMSSAVAAEVEDGVDIRRCLPGDEARLSAVGGATFLDTFAGVLAGDDILGHCERQHAVQRYAAWLADPHCALWLAEARPGNAPIGFAMLSPPDLPSVPTQAGDVELKRIYLLHRFHGGGHGARLMQAAIGEARVRGAGRLLLGVYAKNERALAFYARKGFVPIGERRFRVGDNEYEDRILALDLVAA</sequence>
<reference evidence="4 5" key="1">
    <citation type="journal article" date="2015" name="Stand. Genomic Sci.">
        <title>Genomic Encyclopedia of Bacterial and Archaeal Type Strains, Phase III: the genomes of soil and plant-associated and newly described type strains.</title>
        <authorList>
            <person name="Whitman W.B."/>
            <person name="Woyke T."/>
            <person name="Klenk H.P."/>
            <person name="Zhou Y."/>
            <person name="Lilburn T.G."/>
            <person name="Beck B.J."/>
            <person name="De Vos P."/>
            <person name="Vandamme P."/>
            <person name="Eisen J.A."/>
            <person name="Garrity G."/>
            <person name="Hugenholtz P."/>
            <person name="Kyrpides N.C."/>
        </authorList>
    </citation>
    <scope>NUCLEOTIDE SEQUENCE [LARGE SCALE GENOMIC DNA]</scope>
    <source>
        <strain evidence="4 5">CGMCC 1.10821</strain>
    </source>
</reference>
<dbReference type="GO" id="GO:0005840">
    <property type="term" value="C:ribosome"/>
    <property type="evidence" value="ECO:0007669"/>
    <property type="project" value="UniProtKB-KW"/>
</dbReference>
<keyword evidence="5" id="KW-1185">Reference proteome</keyword>
<dbReference type="CDD" id="cd04301">
    <property type="entry name" value="NAT_SF"/>
    <property type="match status" value="1"/>
</dbReference>
<dbReference type="EMBL" id="VLKN01000001">
    <property type="protein sequence ID" value="TWI05933.1"/>
    <property type="molecule type" value="Genomic_DNA"/>
</dbReference>
<proteinExistence type="predicted"/>
<dbReference type="InterPro" id="IPR050832">
    <property type="entry name" value="Bact_Acetyltransf"/>
</dbReference>
<keyword evidence="4" id="KW-0687">Ribonucleoprotein</keyword>
<dbReference type="GO" id="GO:0016747">
    <property type="term" value="F:acyltransferase activity, transferring groups other than amino-acyl groups"/>
    <property type="evidence" value="ECO:0007669"/>
    <property type="project" value="InterPro"/>
</dbReference>
<evidence type="ECO:0000259" key="3">
    <source>
        <dbReference type="PROSITE" id="PS51186"/>
    </source>
</evidence>
<dbReference type="SUPFAM" id="SSF55729">
    <property type="entry name" value="Acyl-CoA N-acyltransferases (Nat)"/>
    <property type="match status" value="1"/>
</dbReference>
<feature type="domain" description="N-acetyltransferase" evidence="3">
    <location>
        <begin position="17"/>
        <end position="185"/>
    </location>
</feature>
<gene>
    <name evidence="4" type="ORF">IP90_00195</name>
</gene>
<keyword evidence="2" id="KW-0012">Acyltransferase</keyword>
<evidence type="ECO:0000256" key="2">
    <source>
        <dbReference type="ARBA" id="ARBA00023315"/>
    </source>
</evidence>
<evidence type="ECO:0000313" key="5">
    <source>
        <dbReference type="Proteomes" id="UP000315167"/>
    </source>
</evidence>
<protein>
    <submittedName>
        <fullName evidence="4">Ribosomal protein S18 acetylase RimI-like enzyme</fullName>
    </submittedName>
</protein>
<dbReference type="Proteomes" id="UP000315167">
    <property type="component" value="Unassembled WGS sequence"/>
</dbReference>
<evidence type="ECO:0000313" key="4">
    <source>
        <dbReference type="EMBL" id="TWI05933.1"/>
    </source>
</evidence>